<protein>
    <submittedName>
        <fullName evidence="4">HET-domain-containing protein</fullName>
    </submittedName>
</protein>
<dbReference type="AlphaFoldDB" id="A0A5C3PMT0"/>
<dbReference type="InterPro" id="IPR058525">
    <property type="entry name" value="DUF8212"/>
</dbReference>
<evidence type="ECO:0000313" key="5">
    <source>
        <dbReference type="Proteomes" id="UP000308197"/>
    </source>
</evidence>
<dbReference type="PANTHER" id="PTHR10622">
    <property type="entry name" value="HET DOMAIN-CONTAINING PROTEIN"/>
    <property type="match status" value="1"/>
</dbReference>
<feature type="compositionally biased region" description="Low complexity" evidence="1">
    <location>
        <begin position="765"/>
        <end position="780"/>
    </location>
</feature>
<evidence type="ECO:0000256" key="1">
    <source>
        <dbReference type="SAM" id="MobiDB-lite"/>
    </source>
</evidence>
<feature type="domain" description="DUF8212" evidence="3">
    <location>
        <begin position="284"/>
        <end position="468"/>
    </location>
</feature>
<evidence type="ECO:0000259" key="2">
    <source>
        <dbReference type="Pfam" id="PF06985"/>
    </source>
</evidence>
<keyword evidence="5" id="KW-1185">Reference proteome</keyword>
<dbReference type="Pfam" id="PF06985">
    <property type="entry name" value="HET"/>
    <property type="match status" value="1"/>
</dbReference>
<feature type="compositionally biased region" description="Polar residues" evidence="1">
    <location>
        <begin position="691"/>
        <end position="701"/>
    </location>
</feature>
<reference evidence="4 5" key="1">
    <citation type="journal article" date="2019" name="Nat. Ecol. Evol.">
        <title>Megaphylogeny resolves global patterns of mushroom evolution.</title>
        <authorList>
            <person name="Varga T."/>
            <person name="Krizsan K."/>
            <person name="Foldi C."/>
            <person name="Dima B."/>
            <person name="Sanchez-Garcia M."/>
            <person name="Sanchez-Ramirez S."/>
            <person name="Szollosi G.J."/>
            <person name="Szarkandi J.G."/>
            <person name="Papp V."/>
            <person name="Albert L."/>
            <person name="Andreopoulos W."/>
            <person name="Angelini C."/>
            <person name="Antonin V."/>
            <person name="Barry K.W."/>
            <person name="Bougher N.L."/>
            <person name="Buchanan P."/>
            <person name="Buyck B."/>
            <person name="Bense V."/>
            <person name="Catcheside P."/>
            <person name="Chovatia M."/>
            <person name="Cooper J."/>
            <person name="Damon W."/>
            <person name="Desjardin D."/>
            <person name="Finy P."/>
            <person name="Geml J."/>
            <person name="Haridas S."/>
            <person name="Hughes K."/>
            <person name="Justo A."/>
            <person name="Karasinski D."/>
            <person name="Kautmanova I."/>
            <person name="Kiss B."/>
            <person name="Kocsube S."/>
            <person name="Kotiranta H."/>
            <person name="LaButti K.M."/>
            <person name="Lechner B.E."/>
            <person name="Liimatainen K."/>
            <person name="Lipzen A."/>
            <person name="Lukacs Z."/>
            <person name="Mihaltcheva S."/>
            <person name="Morgado L.N."/>
            <person name="Niskanen T."/>
            <person name="Noordeloos M.E."/>
            <person name="Ohm R.A."/>
            <person name="Ortiz-Santana B."/>
            <person name="Ovrebo C."/>
            <person name="Racz N."/>
            <person name="Riley R."/>
            <person name="Savchenko A."/>
            <person name="Shiryaev A."/>
            <person name="Soop K."/>
            <person name="Spirin V."/>
            <person name="Szebenyi C."/>
            <person name="Tomsovsky M."/>
            <person name="Tulloss R.E."/>
            <person name="Uehling J."/>
            <person name="Grigoriev I.V."/>
            <person name="Vagvolgyi C."/>
            <person name="Papp T."/>
            <person name="Martin F.M."/>
            <person name="Miettinen O."/>
            <person name="Hibbett D.S."/>
            <person name="Nagy L.G."/>
        </authorList>
    </citation>
    <scope>NUCLEOTIDE SEQUENCE [LARGE SCALE GENOMIC DNA]</scope>
    <source>
        <strain evidence="4 5">HHB13444</strain>
    </source>
</reference>
<dbReference type="EMBL" id="ML211041">
    <property type="protein sequence ID" value="TFK90622.1"/>
    <property type="molecule type" value="Genomic_DNA"/>
</dbReference>
<dbReference type="InterPro" id="IPR010730">
    <property type="entry name" value="HET"/>
</dbReference>
<feature type="domain" description="Heterokaryon incompatibility" evidence="2">
    <location>
        <begin position="69"/>
        <end position="172"/>
    </location>
</feature>
<evidence type="ECO:0000259" key="3">
    <source>
        <dbReference type="Pfam" id="PF26640"/>
    </source>
</evidence>
<feature type="region of interest" description="Disordered" evidence="1">
    <location>
        <begin position="672"/>
        <end position="879"/>
    </location>
</feature>
<feature type="region of interest" description="Disordered" evidence="1">
    <location>
        <begin position="936"/>
        <end position="999"/>
    </location>
</feature>
<proteinExistence type="predicted"/>
<feature type="region of interest" description="Disordered" evidence="1">
    <location>
        <begin position="1"/>
        <end position="23"/>
    </location>
</feature>
<accession>A0A5C3PMT0</accession>
<organism evidence="4 5">
    <name type="scientific">Polyporus arcularius HHB13444</name>
    <dbReference type="NCBI Taxonomy" id="1314778"/>
    <lineage>
        <taxon>Eukaryota</taxon>
        <taxon>Fungi</taxon>
        <taxon>Dikarya</taxon>
        <taxon>Basidiomycota</taxon>
        <taxon>Agaricomycotina</taxon>
        <taxon>Agaricomycetes</taxon>
        <taxon>Polyporales</taxon>
        <taxon>Polyporaceae</taxon>
        <taxon>Polyporus</taxon>
    </lineage>
</organism>
<dbReference type="STRING" id="1314778.A0A5C3PMT0"/>
<sequence length="1035" mass="115124">MCPSTSPDSNIHPATGGRLPVSHSPLHAASDTCRSGLCVGGTTSARSMRLLDTSTGRFVSFDDPRDVRYAILSHVWAKKGQPNYVPEQTYQDILAIMASEPPGADIRSKLSRKIEKACEVAREHGFGFIWVDSCCINKASSAELSEAINSMFQWYSLAKVCYAFLYDVDDEKNPEAVGSHFRGSRWFKRGWTLQELIAPQEVLFLSKEWALIGTKHSLSIAIWHASGIDPLVLKHERPLASVCVAERMSWAAPRETSKVEDAAYSLIGIFDVNMTPKYGEGTYSFVRLQRTILKRDPDQSLFTWGNCIPLRQLSLARLPRLQHSELMSQPEPYLLAPHPSNFRDVPRSKDASHITSITRDQLAQRLGRKVRNPEYIPTSDGIRTTFPIVRYRLDSGGELSLALLSCQDGAGDLMALVLRLSQPASSDAPMFVGALLGAVPEAGIVSLSRDYFRLVSLSPDEVDACRENTLEDSETYVHDLPRIQLVPPRVRSVHNILTTHPFNSEPLNLTLARWSPSLLARKGYRIETNSQPANRSHTFTLRGGNETITIEFGQCICSRGRNEGWLRAQVVHLEKASCEEEHVRSWVCRDGVASTSFRLSSRSDRNRHLRLTLSLDHPPGSPSQRSYIIDIQMLTFPLDPADPQRSPSRLFDPPLSPDGGLLNVLRVPTHEVFSESPSSEEFPESPPTAHGVQNTRMSDSQGGLPRPGGRSTVQSDAHARSHRTHEDPMAMTRQNAYHDRSTKPHHRRGTSQFSAAYTDQERSPARSSTHASSTHRTNTRGPTLIVPRRAEHGHEGTTSRKSSAVGTQEFVDADVQTDKQRFGRTPTRGMRTQDVLQLTSSSSSPGPRDPRRHTSRPPLENIIPAHSTRIHTPSLSPDRSYHDMWRRSVNDPVPDVVQALGPTDRIPTDHPRYEEARHMSDVNSPTEEDYANMRTPISEQGSNSRTTSPVSIRQSRSPTMHIGVQAAPSATNGGTTRTSQPTPLNDPVPTGPSSESDMVRIEDMLGKSSDVRRAGKGRKRGFRSSLKRLLNWILD</sequence>
<feature type="region of interest" description="Disordered" evidence="1">
    <location>
        <begin position="638"/>
        <end position="657"/>
    </location>
</feature>
<dbReference type="PANTHER" id="PTHR10622:SF10">
    <property type="entry name" value="HET DOMAIN-CONTAINING PROTEIN"/>
    <property type="match status" value="1"/>
</dbReference>
<name>A0A5C3PMT0_9APHY</name>
<dbReference type="Proteomes" id="UP000308197">
    <property type="component" value="Unassembled WGS sequence"/>
</dbReference>
<dbReference type="Pfam" id="PF26640">
    <property type="entry name" value="DUF8212"/>
    <property type="match status" value="1"/>
</dbReference>
<dbReference type="InParanoid" id="A0A5C3PMT0"/>
<feature type="compositionally biased region" description="Basic and acidic residues" evidence="1">
    <location>
        <begin position="788"/>
        <end position="798"/>
    </location>
</feature>
<gene>
    <name evidence="4" type="ORF">K466DRAFT_516884</name>
</gene>
<evidence type="ECO:0000313" key="4">
    <source>
        <dbReference type="EMBL" id="TFK90622.1"/>
    </source>
</evidence>
<feature type="compositionally biased region" description="Polar residues" evidence="1">
    <location>
        <begin position="936"/>
        <end position="958"/>
    </location>
</feature>
<feature type="compositionally biased region" description="Polar residues" evidence="1">
    <location>
        <begin position="968"/>
        <end position="983"/>
    </location>
</feature>